<dbReference type="Gene3D" id="3.40.630.10">
    <property type="entry name" value="Zn peptidases"/>
    <property type="match status" value="1"/>
</dbReference>
<evidence type="ECO:0000313" key="2">
    <source>
        <dbReference type="EMBL" id="MEY8764211.1"/>
    </source>
</evidence>
<reference evidence="2 3" key="1">
    <citation type="submission" date="2024-08" db="EMBL/GenBank/DDBJ databases">
        <title>Clostridium lapicellarii sp. nov., and Clostridium renhuaiense sp. nov., two species isolated from the mud in a fermentation cellar used for producing sauce-flavour Chinese liquors.</title>
        <authorList>
            <person name="Yang F."/>
            <person name="Wang H."/>
            <person name="Chen L.Q."/>
            <person name="Zhou N."/>
            <person name="Lu J.J."/>
            <person name="Pu X.X."/>
            <person name="Wan B."/>
            <person name="Wang L."/>
            <person name="Liu S.J."/>
        </authorList>
    </citation>
    <scope>NUCLEOTIDE SEQUENCE [LARGE SCALE GENOMIC DNA]</scope>
    <source>
        <strain evidence="2 3">MT-113</strain>
    </source>
</reference>
<dbReference type="RefSeq" id="WP_369869135.1">
    <property type="nucleotide sequence ID" value="NZ_JBGFFE010000017.1"/>
</dbReference>
<dbReference type="InterPro" id="IPR011650">
    <property type="entry name" value="Peptidase_M20_dimer"/>
</dbReference>
<sequence length="420" mass="46093">MKTHFRCSATAASGEDMTGKEKAKIKRIEDIRGLAKKYYRDVVELRRYFHIHPELSKREFNTQRKIIEVLGELDEMKIRKVGKTGVIADLKGGRPGGTIAVRADMDALAIDDECGRPYQSQNKGACHACGHDGHVAMLLGTARILHGFRRDIAGNIRFIFQPSEEEVADGSGAEAIIEDGGLKGVDAIIGAHLWQPVRSGVVGISAGPMMAASDEFEIRIEGKAGHASMPHQTVDSILTASEIVIALNTIVGRDVDPMKQAVVSVGVFNSGRVYNAIAGEAVLKGTIRTLDEEVRSQVFTHIKKIVEHTCEMTGAHCDIKKNACTYVVDNDPKIAAIVLKAGREMIDGKAHPIDPFMSSEDFSYYMRKIPGCFIFVGVGNREKGIIYPQHHPKYDIDESAMLYGMEVMANAALKLLENFR</sequence>
<accession>A0ABV4DZ73</accession>
<feature type="domain" description="Peptidase M20 dimerisation" evidence="1">
    <location>
        <begin position="215"/>
        <end position="309"/>
    </location>
</feature>
<evidence type="ECO:0000259" key="1">
    <source>
        <dbReference type="Pfam" id="PF07687"/>
    </source>
</evidence>
<proteinExistence type="predicted"/>
<dbReference type="Proteomes" id="UP001565220">
    <property type="component" value="Unassembled WGS sequence"/>
</dbReference>
<dbReference type="Pfam" id="PF07687">
    <property type="entry name" value="M20_dimer"/>
    <property type="match status" value="1"/>
</dbReference>
<dbReference type="PIRSF" id="PIRSF005962">
    <property type="entry name" value="Pept_M20D_amidohydro"/>
    <property type="match status" value="1"/>
</dbReference>
<dbReference type="SUPFAM" id="SSF53187">
    <property type="entry name" value="Zn-dependent exopeptidases"/>
    <property type="match status" value="1"/>
</dbReference>
<comment type="caution">
    <text evidence="2">The sequence shown here is derived from an EMBL/GenBank/DDBJ whole genome shotgun (WGS) entry which is preliminary data.</text>
</comment>
<evidence type="ECO:0000313" key="3">
    <source>
        <dbReference type="Proteomes" id="UP001565220"/>
    </source>
</evidence>
<dbReference type="InterPro" id="IPR017439">
    <property type="entry name" value="Amidohydrolase"/>
</dbReference>
<dbReference type="Pfam" id="PF01546">
    <property type="entry name" value="Peptidase_M20"/>
    <property type="match status" value="1"/>
</dbReference>
<dbReference type="InterPro" id="IPR002933">
    <property type="entry name" value="Peptidase_M20"/>
</dbReference>
<gene>
    <name evidence="2" type="ORF">AB8S09_11265</name>
</gene>
<organism evidence="2 3">
    <name type="scientific">Clostridium lapidicellarium</name>
    <dbReference type="NCBI Taxonomy" id="3240931"/>
    <lineage>
        <taxon>Bacteria</taxon>
        <taxon>Bacillati</taxon>
        <taxon>Bacillota</taxon>
        <taxon>Clostridia</taxon>
        <taxon>Eubacteriales</taxon>
        <taxon>Clostridiaceae</taxon>
        <taxon>Clostridium</taxon>
    </lineage>
</organism>
<keyword evidence="3" id="KW-1185">Reference proteome</keyword>
<name>A0ABV4DZ73_9CLOT</name>
<dbReference type="NCBIfam" id="TIGR01891">
    <property type="entry name" value="amidohydrolases"/>
    <property type="match status" value="1"/>
</dbReference>
<dbReference type="SUPFAM" id="SSF55031">
    <property type="entry name" value="Bacterial exopeptidase dimerisation domain"/>
    <property type="match status" value="1"/>
</dbReference>
<protein>
    <submittedName>
        <fullName evidence="2">M20 family metallopeptidase</fullName>
    </submittedName>
</protein>
<dbReference type="InterPro" id="IPR036264">
    <property type="entry name" value="Bact_exopeptidase_dim_dom"/>
</dbReference>
<dbReference type="Gene3D" id="3.30.70.360">
    <property type="match status" value="1"/>
</dbReference>
<dbReference type="EMBL" id="JBGFFE010000017">
    <property type="protein sequence ID" value="MEY8764211.1"/>
    <property type="molecule type" value="Genomic_DNA"/>
</dbReference>
<dbReference type="PANTHER" id="PTHR11014">
    <property type="entry name" value="PEPTIDASE M20 FAMILY MEMBER"/>
    <property type="match status" value="1"/>
</dbReference>
<dbReference type="PANTHER" id="PTHR11014:SF63">
    <property type="entry name" value="METALLOPEPTIDASE, PUTATIVE (AFU_ORTHOLOGUE AFUA_6G09600)-RELATED"/>
    <property type="match status" value="1"/>
</dbReference>